<evidence type="ECO:0000256" key="1">
    <source>
        <dbReference type="ARBA" id="ARBA00003198"/>
    </source>
</evidence>
<gene>
    <name evidence="16" type="ORF">Cni_G17650</name>
</gene>
<feature type="domain" description="Cation/H(+) antiporter C-terminal" evidence="15">
    <location>
        <begin position="637"/>
        <end position="795"/>
    </location>
</feature>
<dbReference type="GO" id="GO:0015297">
    <property type="term" value="F:antiporter activity"/>
    <property type="evidence" value="ECO:0007669"/>
    <property type="project" value="InterPro"/>
</dbReference>
<dbReference type="GO" id="GO:0006813">
    <property type="term" value="P:potassium ion transport"/>
    <property type="evidence" value="ECO:0007669"/>
    <property type="project" value="UniProtKB-KW"/>
</dbReference>
<evidence type="ECO:0000256" key="4">
    <source>
        <dbReference type="ARBA" id="ARBA00022448"/>
    </source>
</evidence>
<evidence type="ECO:0000259" key="13">
    <source>
        <dbReference type="Pfam" id="PF00999"/>
    </source>
</evidence>
<dbReference type="GO" id="GO:0016020">
    <property type="term" value="C:membrane"/>
    <property type="evidence" value="ECO:0007669"/>
    <property type="project" value="UniProtKB-SubCell"/>
</dbReference>
<protein>
    <recommendedName>
        <fullName evidence="18">Cation/H+ exchanger domain-containing protein</fullName>
    </recommendedName>
</protein>
<name>A0AAQ3KMR9_9LILI</name>
<keyword evidence="17" id="KW-1185">Reference proteome</keyword>
<dbReference type="Gene3D" id="3.40.50.12370">
    <property type="match status" value="1"/>
</dbReference>
<feature type="transmembrane region" description="Helical" evidence="12">
    <location>
        <begin position="238"/>
        <end position="261"/>
    </location>
</feature>
<evidence type="ECO:0000256" key="11">
    <source>
        <dbReference type="ARBA" id="ARBA00038341"/>
    </source>
</evidence>
<keyword evidence="4" id="KW-0813">Transport</keyword>
<dbReference type="PANTHER" id="PTHR32468:SF86">
    <property type="entry name" value="OS11G0123600 PROTEIN"/>
    <property type="match status" value="1"/>
</dbReference>
<evidence type="ECO:0000256" key="5">
    <source>
        <dbReference type="ARBA" id="ARBA00022538"/>
    </source>
</evidence>
<dbReference type="EMBL" id="CP136894">
    <property type="protein sequence ID" value="WOL08897.1"/>
    <property type="molecule type" value="Genomic_DNA"/>
</dbReference>
<dbReference type="InterPro" id="IPR050794">
    <property type="entry name" value="CPA2_transporter"/>
</dbReference>
<keyword evidence="6 12" id="KW-0812">Transmembrane</keyword>
<evidence type="ECO:0000256" key="2">
    <source>
        <dbReference type="ARBA" id="ARBA00004119"/>
    </source>
</evidence>
<dbReference type="InterPro" id="IPR057291">
    <property type="entry name" value="CHX17_2nd"/>
</dbReference>
<evidence type="ECO:0000256" key="6">
    <source>
        <dbReference type="ARBA" id="ARBA00022692"/>
    </source>
</evidence>
<evidence type="ECO:0000256" key="12">
    <source>
        <dbReference type="SAM" id="Phobius"/>
    </source>
</evidence>
<evidence type="ECO:0000256" key="3">
    <source>
        <dbReference type="ARBA" id="ARBA00004141"/>
    </source>
</evidence>
<dbReference type="Pfam" id="PF00999">
    <property type="entry name" value="Na_H_Exchanger"/>
    <property type="match status" value="1"/>
</dbReference>
<proteinExistence type="inferred from homology"/>
<evidence type="ECO:0000313" key="17">
    <source>
        <dbReference type="Proteomes" id="UP001327560"/>
    </source>
</evidence>
<dbReference type="PANTHER" id="PTHR32468">
    <property type="entry name" value="CATION/H + ANTIPORTER"/>
    <property type="match status" value="1"/>
</dbReference>
<evidence type="ECO:0000259" key="14">
    <source>
        <dbReference type="Pfam" id="PF23256"/>
    </source>
</evidence>
<feature type="transmembrane region" description="Helical" evidence="12">
    <location>
        <begin position="107"/>
        <end position="128"/>
    </location>
</feature>
<dbReference type="InterPro" id="IPR006153">
    <property type="entry name" value="Cation/H_exchanger_TM"/>
</dbReference>
<feature type="transmembrane region" description="Helical" evidence="12">
    <location>
        <begin position="357"/>
        <end position="378"/>
    </location>
</feature>
<feature type="transmembrane region" description="Helical" evidence="12">
    <location>
        <begin position="140"/>
        <end position="163"/>
    </location>
</feature>
<dbReference type="GO" id="GO:1902600">
    <property type="term" value="P:proton transmembrane transport"/>
    <property type="evidence" value="ECO:0007669"/>
    <property type="project" value="InterPro"/>
</dbReference>
<evidence type="ECO:0000259" key="15">
    <source>
        <dbReference type="Pfam" id="PF23259"/>
    </source>
</evidence>
<evidence type="ECO:0000313" key="16">
    <source>
        <dbReference type="EMBL" id="WOL08897.1"/>
    </source>
</evidence>
<feature type="domain" description="Cation/H(+) antiporter central" evidence="14">
    <location>
        <begin position="495"/>
        <end position="629"/>
    </location>
</feature>
<evidence type="ECO:0000256" key="9">
    <source>
        <dbReference type="ARBA" id="ARBA00023065"/>
    </source>
</evidence>
<dbReference type="GO" id="GO:0012505">
    <property type="term" value="C:endomembrane system"/>
    <property type="evidence" value="ECO:0007669"/>
    <property type="project" value="TreeGrafter"/>
</dbReference>
<feature type="transmembrane region" description="Helical" evidence="12">
    <location>
        <begin position="420"/>
        <end position="438"/>
    </location>
</feature>
<feature type="transmembrane region" description="Helical" evidence="12">
    <location>
        <begin position="79"/>
        <end position="101"/>
    </location>
</feature>
<keyword evidence="10 12" id="KW-0472">Membrane</keyword>
<feature type="transmembrane region" description="Helical" evidence="12">
    <location>
        <begin position="282"/>
        <end position="308"/>
    </location>
</feature>
<keyword evidence="9" id="KW-0406">Ion transport</keyword>
<keyword evidence="7" id="KW-0630">Potassium</keyword>
<comment type="similarity">
    <text evidence="11">Belongs to the monovalent cation:proton antiporter 2 (CPA2) transporter (TC 2.A.37) family. CHX (TC 2.A.37.4) subfamily.</text>
</comment>
<dbReference type="Pfam" id="PF23256">
    <property type="entry name" value="CHX17_2nd"/>
    <property type="match status" value="1"/>
</dbReference>
<sequence length="815" mass="88963">MDTASDIRYLNYQGKNASKPPLVCYPRNLVSTFGIWNGDNPFVYTIPLFLLQASLIIILSRLIAAIIRPLRQPKYVSELIGGFILGPSVMGRIPHFSIVIFPLRSLVILDTIGQLGLIYFVFVVGIEVEKNVIMCKAIKPWAFATACLVPTFVLSSVVSLLINHRLHDGVNAATFLTYLGFFSSVNSFSTIGSILAELKLLNSELGRLALSSSMITHGFALILLSLSIGLALSEGDVLASLWTMLSGTAFILFSLVALKPVMHWVEKHMSKGEEMDEMHTSIILIGVMVWSLISDALGTHAIFGAFMFGLSISNGPLGEALVEKVEDFINGIMMPLVFLVIGLRMDVFSITDPGAAVMLIVVVVACVGIKVLVATSVASMYKMPPYEGTILGFLLNNRGVIDLIVLNIANSKRMLGAQSFMILIVLSVLVTALIKPLIKAVMKPSKHLISYKRRTIWWPNMDSELRLLACVHVPRQTPGLISLLDVTHPTKRSPIFAYALHLVELTGRTSTMILHTGSDDHCDTNNRHAQSRVQAQSDHIFRTFESYEQHSAGVLVQFLIAVSPFATMHEDAVAAAEDRHVALILLPFHKHATVDGGMSPDHPAIRTINQNVLSTARCSVGILIDRGLSSHRVKRRVMLLFVGGPDDREGLALASRMVGHPTIEVTVVRFVHKAKAQLSASGNGPQKAERMVTVTEKDEDNLRDEDCISEFRARCGGGMVQYVERVVRNAEETVAVLREIDGAQDLYVVGRGKGVESPLTAGLTEWTECPELGPIGDMLASRDFGAAASVLVLQQGRAAYEFAEAALLEQARGPS</sequence>
<feature type="transmembrane region" description="Helical" evidence="12">
    <location>
        <begin position="175"/>
        <end position="196"/>
    </location>
</feature>
<dbReference type="InterPro" id="IPR038770">
    <property type="entry name" value="Na+/solute_symporter_sf"/>
</dbReference>
<reference evidence="16 17" key="1">
    <citation type="submission" date="2023-10" db="EMBL/GenBank/DDBJ databases">
        <title>Chromosome-scale genome assembly provides insights into flower coloration mechanisms of Canna indica.</title>
        <authorList>
            <person name="Li C."/>
        </authorList>
    </citation>
    <scope>NUCLEOTIDE SEQUENCE [LARGE SCALE GENOMIC DNA]</scope>
    <source>
        <tissue evidence="16">Flower</tissue>
    </source>
</reference>
<evidence type="ECO:0000256" key="8">
    <source>
        <dbReference type="ARBA" id="ARBA00022989"/>
    </source>
</evidence>
<comment type="subcellular location">
    <subcellularLocation>
        <location evidence="3">Membrane</location>
        <topology evidence="3">Multi-pass membrane protein</topology>
    </subcellularLocation>
    <subcellularLocation>
        <location evidence="2">Plastid</location>
        <location evidence="2">Chloroplast envelope</location>
    </subcellularLocation>
</comment>
<keyword evidence="8 12" id="KW-1133">Transmembrane helix</keyword>
<feature type="domain" description="Cation/H+ exchanger transmembrane" evidence="13">
    <location>
        <begin position="59"/>
        <end position="438"/>
    </location>
</feature>
<feature type="transmembrane region" description="Helical" evidence="12">
    <location>
        <begin position="390"/>
        <end position="408"/>
    </location>
</feature>
<dbReference type="GO" id="GO:0006885">
    <property type="term" value="P:regulation of pH"/>
    <property type="evidence" value="ECO:0007669"/>
    <property type="project" value="TreeGrafter"/>
</dbReference>
<evidence type="ECO:0000256" key="10">
    <source>
        <dbReference type="ARBA" id="ARBA00023136"/>
    </source>
</evidence>
<accession>A0AAQ3KMR9</accession>
<dbReference type="AlphaFoldDB" id="A0AAQ3KMR9"/>
<feature type="transmembrane region" description="Helical" evidence="12">
    <location>
        <begin position="328"/>
        <end position="345"/>
    </location>
</feature>
<dbReference type="Pfam" id="PF23259">
    <property type="entry name" value="CHX17_C"/>
    <property type="match status" value="1"/>
</dbReference>
<dbReference type="Gene3D" id="1.20.1530.20">
    <property type="match status" value="1"/>
</dbReference>
<feature type="transmembrane region" description="Helical" evidence="12">
    <location>
        <begin position="42"/>
        <end position="67"/>
    </location>
</feature>
<evidence type="ECO:0008006" key="18">
    <source>
        <dbReference type="Google" id="ProtNLM"/>
    </source>
</evidence>
<feature type="transmembrane region" description="Helical" evidence="12">
    <location>
        <begin position="208"/>
        <end position="232"/>
    </location>
</feature>
<organism evidence="16 17">
    <name type="scientific">Canna indica</name>
    <name type="common">Indian-shot</name>
    <dbReference type="NCBI Taxonomy" id="4628"/>
    <lineage>
        <taxon>Eukaryota</taxon>
        <taxon>Viridiplantae</taxon>
        <taxon>Streptophyta</taxon>
        <taxon>Embryophyta</taxon>
        <taxon>Tracheophyta</taxon>
        <taxon>Spermatophyta</taxon>
        <taxon>Magnoliopsida</taxon>
        <taxon>Liliopsida</taxon>
        <taxon>Zingiberales</taxon>
        <taxon>Cannaceae</taxon>
        <taxon>Canna</taxon>
    </lineage>
</organism>
<dbReference type="Proteomes" id="UP001327560">
    <property type="component" value="Chromosome 5"/>
</dbReference>
<keyword evidence="5" id="KW-0633">Potassium transport</keyword>
<dbReference type="InterPro" id="IPR057290">
    <property type="entry name" value="CHX17_C"/>
</dbReference>
<evidence type="ECO:0000256" key="7">
    <source>
        <dbReference type="ARBA" id="ARBA00022958"/>
    </source>
</evidence>
<comment type="function">
    <text evidence="1">May function as sodium-coupled metabolite transporter across the chloroplast envelope.</text>
</comment>
<dbReference type="GO" id="GO:0009941">
    <property type="term" value="C:chloroplast envelope"/>
    <property type="evidence" value="ECO:0007669"/>
    <property type="project" value="UniProtKB-SubCell"/>
</dbReference>